<organism evidence="4 5">
    <name type="scientific">Caenimonas aquaedulcis</name>
    <dbReference type="NCBI Taxonomy" id="2793270"/>
    <lineage>
        <taxon>Bacteria</taxon>
        <taxon>Pseudomonadati</taxon>
        <taxon>Pseudomonadota</taxon>
        <taxon>Betaproteobacteria</taxon>
        <taxon>Burkholderiales</taxon>
        <taxon>Comamonadaceae</taxon>
        <taxon>Caenimonas</taxon>
    </lineage>
</organism>
<keyword evidence="4" id="KW-0012">Acyltransferase</keyword>
<protein>
    <submittedName>
        <fullName evidence="4">Acyltransferase</fullName>
    </submittedName>
</protein>
<feature type="transmembrane region" description="Helical" evidence="2">
    <location>
        <begin position="52"/>
        <end position="71"/>
    </location>
</feature>
<feature type="transmembrane region" description="Helical" evidence="2">
    <location>
        <begin position="22"/>
        <end position="40"/>
    </location>
</feature>
<feature type="compositionally biased region" description="Low complexity" evidence="1">
    <location>
        <begin position="404"/>
        <end position="423"/>
    </location>
</feature>
<dbReference type="RefSeq" id="WP_196987871.1">
    <property type="nucleotide sequence ID" value="NZ_JADWYS010000001.1"/>
</dbReference>
<dbReference type="InterPro" id="IPR002656">
    <property type="entry name" value="Acyl_transf_3_dom"/>
</dbReference>
<keyword evidence="4" id="KW-0808">Transferase</keyword>
<dbReference type="AlphaFoldDB" id="A0A931H7H7"/>
<evidence type="ECO:0000256" key="2">
    <source>
        <dbReference type="SAM" id="Phobius"/>
    </source>
</evidence>
<feature type="transmembrane region" description="Helical" evidence="2">
    <location>
        <begin position="206"/>
        <end position="223"/>
    </location>
</feature>
<reference evidence="4" key="1">
    <citation type="submission" date="2020-11" db="EMBL/GenBank/DDBJ databases">
        <title>Bacterial whole genome sequence for Caenimonas sp. DR4.4.</title>
        <authorList>
            <person name="Le V."/>
            <person name="Ko S.-R."/>
            <person name="Ahn C.-Y."/>
            <person name="Oh H.-M."/>
        </authorList>
    </citation>
    <scope>NUCLEOTIDE SEQUENCE</scope>
    <source>
        <strain evidence="4">DR4.4</strain>
    </source>
</reference>
<feature type="domain" description="Acyltransferase 3" evidence="3">
    <location>
        <begin position="18"/>
        <end position="367"/>
    </location>
</feature>
<keyword evidence="2" id="KW-0472">Membrane</keyword>
<feature type="transmembrane region" description="Helical" evidence="2">
    <location>
        <begin position="235"/>
        <end position="254"/>
    </location>
</feature>
<evidence type="ECO:0000313" key="5">
    <source>
        <dbReference type="Proteomes" id="UP000651050"/>
    </source>
</evidence>
<comment type="caution">
    <text evidence="4">The sequence shown here is derived from an EMBL/GenBank/DDBJ whole genome shotgun (WGS) entry which is preliminary data.</text>
</comment>
<evidence type="ECO:0000313" key="4">
    <source>
        <dbReference type="EMBL" id="MBG9390114.1"/>
    </source>
</evidence>
<feature type="transmembrane region" description="Helical" evidence="2">
    <location>
        <begin position="120"/>
        <end position="140"/>
    </location>
</feature>
<name>A0A931H7H7_9BURK</name>
<evidence type="ECO:0000259" key="3">
    <source>
        <dbReference type="Pfam" id="PF01757"/>
    </source>
</evidence>
<feature type="transmembrane region" description="Helical" evidence="2">
    <location>
        <begin position="260"/>
        <end position="277"/>
    </location>
</feature>
<feature type="region of interest" description="Disordered" evidence="1">
    <location>
        <begin position="384"/>
        <end position="423"/>
    </location>
</feature>
<dbReference type="PANTHER" id="PTHR23028">
    <property type="entry name" value="ACETYLTRANSFERASE"/>
    <property type="match status" value="1"/>
</dbReference>
<dbReference type="GO" id="GO:0016747">
    <property type="term" value="F:acyltransferase activity, transferring groups other than amino-acyl groups"/>
    <property type="evidence" value="ECO:0007669"/>
    <property type="project" value="InterPro"/>
</dbReference>
<dbReference type="GO" id="GO:0016020">
    <property type="term" value="C:membrane"/>
    <property type="evidence" value="ECO:0007669"/>
    <property type="project" value="TreeGrafter"/>
</dbReference>
<dbReference type="GO" id="GO:0000271">
    <property type="term" value="P:polysaccharide biosynthetic process"/>
    <property type="evidence" value="ECO:0007669"/>
    <property type="project" value="TreeGrafter"/>
</dbReference>
<dbReference type="EMBL" id="JADWYS010000001">
    <property type="protein sequence ID" value="MBG9390114.1"/>
    <property type="molecule type" value="Genomic_DNA"/>
</dbReference>
<dbReference type="Proteomes" id="UP000651050">
    <property type="component" value="Unassembled WGS sequence"/>
</dbReference>
<sequence length="423" mass="47095">MHQAPMSPVPSHATGRFEALDGWRGVCACLVVLFHFHGFSPIYHSPFIRHSYLFVDFFFVLSGFVIAWNYATRLSTWPDVRRFLVLRIGRVWPLHVVMLALFVAYELAKRFIGTSQSAPLFSGETSPLAIFTNFFLVQSLNLHDSLTWNGPSWSISTEVWTYVVFALLSVGFGLRHWMLALAAIVPPLALLLLSRTGSMDVTYDFGILRCIFGFALGTLCFHVQKRRTAAAHATGWMPTVLEFVTVAAVIAFVSYTGDNAWSMLAPFVFAAAVLVFASEDGLLSRLFRTPFFAWLGKLSYSIYLTHFFVVMLIPVVIKRVAHVDLWTPMRVAGGDFIMAYGRNDLQGTLFYALAVGLTLALSTLTYRWVEEPGRDWSRRFAGKRPAATPSAMPTNSLNGPWSPPTAALTADAELTATPTARRA</sequence>
<keyword evidence="5" id="KW-1185">Reference proteome</keyword>
<feature type="transmembrane region" description="Helical" evidence="2">
    <location>
        <begin position="298"/>
        <end position="317"/>
    </location>
</feature>
<evidence type="ECO:0000256" key="1">
    <source>
        <dbReference type="SAM" id="MobiDB-lite"/>
    </source>
</evidence>
<dbReference type="InterPro" id="IPR050879">
    <property type="entry name" value="Acyltransferase_3"/>
</dbReference>
<proteinExistence type="predicted"/>
<feature type="transmembrane region" description="Helical" evidence="2">
    <location>
        <begin position="348"/>
        <end position="369"/>
    </location>
</feature>
<dbReference type="PANTHER" id="PTHR23028:SF131">
    <property type="entry name" value="BLR2367 PROTEIN"/>
    <property type="match status" value="1"/>
</dbReference>
<accession>A0A931H7H7</accession>
<keyword evidence="2" id="KW-1133">Transmembrane helix</keyword>
<gene>
    <name evidence="4" type="ORF">I5803_18945</name>
</gene>
<keyword evidence="2" id="KW-0812">Transmembrane</keyword>
<feature type="transmembrane region" description="Helical" evidence="2">
    <location>
        <begin position="91"/>
        <end position="108"/>
    </location>
</feature>
<dbReference type="Pfam" id="PF01757">
    <property type="entry name" value="Acyl_transf_3"/>
    <property type="match status" value="1"/>
</dbReference>